<reference evidence="2 3" key="1">
    <citation type="submission" date="2019-06" db="EMBL/GenBank/DDBJ databases">
        <title>Draft genomes of female and male turbot (Scophthalmus maximus).</title>
        <authorList>
            <person name="Xu H."/>
            <person name="Xu X.-W."/>
            <person name="Shao C."/>
            <person name="Chen S."/>
        </authorList>
    </citation>
    <scope>NUCLEOTIDE SEQUENCE [LARGE SCALE GENOMIC DNA]</scope>
    <source>
        <strain evidence="2">Ysfricsl-2016a</strain>
        <tissue evidence="2">Blood</tissue>
    </source>
</reference>
<dbReference type="Proteomes" id="UP000438429">
    <property type="component" value="Unassembled WGS sequence"/>
</dbReference>
<feature type="compositionally biased region" description="Basic and acidic residues" evidence="1">
    <location>
        <begin position="100"/>
        <end position="112"/>
    </location>
</feature>
<feature type="region of interest" description="Disordered" evidence="1">
    <location>
        <begin position="100"/>
        <end position="123"/>
    </location>
</feature>
<organism evidence="2 3">
    <name type="scientific">Scophthalmus maximus</name>
    <name type="common">Turbot</name>
    <name type="synonym">Psetta maxima</name>
    <dbReference type="NCBI Taxonomy" id="52904"/>
    <lineage>
        <taxon>Eukaryota</taxon>
        <taxon>Metazoa</taxon>
        <taxon>Chordata</taxon>
        <taxon>Craniata</taxon>
        <taxon>Vertebrata</taxon>
        <taxon>Euteleostomi</taxon>
        <taxon>Actinopterygii</taxon>
        <taxon>Neopterygii</taxon>
        <taxon>Teleostei</taxon>
        <taxon>Neoteleostei</taxon>
        <taxon>Acanthomorphata</taxon>
        <taxon>Carangaria</taxon>
        <taxon>Pleuronectiformes</taxon>
        <taxon>Pleuronectoidei</taxon>
        <taxon>Scophthalmidae</taxon>
        <taxon>Scophthalmus</taxon>
    </lineage>
</organism>
<protein>
    <submittedName>
        <fullName evidence="2">Uncharacterized protein</fullName>
    </submittedName>
</protein>
<evidence type="ECO:0000313" key="2">
    <source>
        <dbReference type="EMBL" id="KAF0040368.1"/>
    </source>
</evidence>
<dbReference type="EMBL" id="VEVO01000006">
    <property type="protein sequence ID" value="KAF0040368.1"/>
    <property type="molecule type" value="Genomic_DNA"/>
</dbReference>
<sequence>MKGLTTLLVACRKCAELEQSQLLVISVKASCGALERSTHHAASPRPRLLQQRRQFADEQETEHVHGASDCGPAARPSFLFIVGRQRVTCFSSDFLYPGDTNHETTEKKEPPKLPENAEPQGKLHHQLSIDDLKPNACWYIRSSPPLISSVVCRPFRLNVRTADALPSLPRAANVSTSSPRIKLRVAVFLLNLDTKPLGAD</sequence>
<gene>
    <name evidence="2" type="ORF">F2P81_006266</name>
</gene>
<dbReference type="AlphaFoldDB" id="A0A6A4T7P7"/>
<evidence type="ECO:0000256" key="1">
    <source>
        <dbReference type="SAM" id="MobiDB-lite"/>
    </source>
</evidence>
<name>A0A6A4T7P7_SCOMX</name>
<evidence type="ECO:0000313" key="3">
    <source>
        <dbReference type="Proteomes" id="UP000438429"/>
    </source>
</evidence>
<accession>A0A6A4T7P7</accession>
<proteinExistence type="predicted"/>
<comment type="caution">
    <text evidence="2">The sequence shown here is derived from an EMBL/GenBank/DDBJ whole genome shotgun (WGS) entry which is preliminary data.</text>
</comment>